<feature type="compositionally biased region" description="Acidic residues" evidence="1">
    <location>
        <begin position="54"/>
        <end position="65"/>
    </location>
</feature>
<feature type="region of interest" description="Disordered" evidence="1">
    <location>
        <begin position="18"/>
        <end position="197"/>
    </location>
</feature>
<evidence type="ECO:0008006" key="4">
    <source>
        <dbReference type="Google" id="ProtNLM"/>
    </source>
</evidence>
<feature type="compositionally biased region" description="Basic and acidic residues" evidence="1">
    <location>
        <begin position="37"/>
        <end position="46"/>
    </location>
</feature>
<proteinExistence type="predicted"/>
<feature type="compositionally biased region" description="Basic and acidic residues" evidence="1">
    <location>
        <begin position="153"/>
        <end position="189"/>
    </location>
</feature>
<evidence type="ECO:0000313" key="3">
    <source>
        <dbReference type="Proteomes" id="UP001562354"/>
    </source>
</evidence>
<accession>A0ABR3PLD2</accession>
<dbReference type="RefSeq" id="XP_069203232.1">
    <property type="nucleotide sequence ID" value="XM_069345407.1"/>
</dbReference>
<dbReference type="GeneID" id="95979296"/>
<comment type="caution">
    <text evidence="2">The sequence shown here is derived from an EMBL/GenBank/DDBJ whole genome shotgun (WGS) entry which is preliminary data.</text>
</comment>
<dbReference type="EMBL" id="JBFMKM010000004">
    <property type="protein sequence ID" value="KAL1306960.1"/>
    <property type="molecule type" value="Genomic_DNA"/>
</dbReference>
<name>A0ABR3PLD2_9PEZI</name>
<organism evidence="2 3">
    <name type="scientific">Neodothiora populina</name>
    <dbReference type="NCBI Taxonomy" id="2781224"/>
    <lineage>
        <taxon>Eukaryota</taxon>
        <taxon>Fungi</taxon>
        <taxon>Dikarya</taxon>
        <taxon>Ascomycota</taxon>
        <taxon>Pezizomycotina</taxon>
        <taxon>Dothideomycetes</taxon>
        <taxon>Dothideomycetidae</taxon>
        <taxon>Dothideales</taxon>
        <taxon>Dothioraceae</taxon>
        <taxon>Neodothiora</taxon>
    </lineage>
</organism>
<evidence type="ECO:0000313" key="2">
    <source>
        <dbReference type="EMBL" id="KAL1306960.1"/>
    </source>
</evidence>
<evidence type="ECO:0000256" key="1">
    <source>
        <dbReference type="SAM" id="MobiDB-lite"/>
    </source>
</evidence>
<sequence>MSQTRPKMDKATELAETIKTLSINTDPPKAVSASAKKAREEEERAGAEVSLADSWEEEAGADEADLVSTSTANGGSAAIAVPKASDVPFAPPPTPSSPTVYQERERFPSSLSNVPNRPKRSDSPSDDSGKRPEKSTAVANRLIAGALGVRAPKRTEEQRKYDRAIKEQEIRRKNKEKEDQKRREEEAAKAKAAIWED</sequence>
<keyword evidence="3" id="KW-1185">Reference proteome</keyword>
<reference evidence="2 3" key="1">
    <citation type="submission" date="2024-07" db="EMBL/GenBank/DDBJ databases">
        <title>Draft sequence of the Neodothiora populina.</title>
        <authorList>
            <person name="Drown D.D."/>
            <person name="Schuette U.S."/>
            <person name="Buechlein A.B."/>
            <person name="Rusch D.R."/>
            <person name="Winton L.W."/>
            <person name="Adams G.A."/>
        </authorList>
    </citation>
    <scope>NUCLEOTIDE SEQUENCE [LARGE SCALE GENOMIC DNA]</scope>
    <source>
        <strain evidence="2 3">CPC 39397</strain>
    </source>
</reference>
<dbReference type="Proteomes" id="UP001562354">
    <property type="component" value="Unassembled WGS sequence"/>
</dbReference>
<protein>
    <recommendedName>
        <fullName evidence="4">Ubiquitin smt3</fullName>
    </recommendedName>
</protein>
<gene>
    <name evidence="2" type="ORF">AAFC00_005597</name>
</gene>
<feature type="compositionally biased region" description="Basic and acidic residues" evidence="1">
    <location>
        <begin position="119"/>
        <end position="134"/>
    </location>
</feature>